<dbReference type="SUPFAM" id="SSF81321">
    <property type="entry name" value="Family A G protein-coupled receptor-like"/>
    <property type="match status" value="1"/>
</dbReference>
<comment type="subcellular location">
    <subcellularLocation>
        <location evidence="1">Membrane</location>
        <topology evidence="1">Multi-pass membrane protein</topology>
    </subcellularLocation>
</comment>
<dbReference type="PROSITE" id="PS00524">
    <property type="entry name" value="SMB_1"/>
    <property type="match status" value="1"/>
</dbReference>
<evidence type="ECO:0008006" key="11">
    <source>
        <dbReference type="Google" id="ProtNLM"/>
    </source>
</evidence>
<dbReference type="InterPro" id="IPR017981">
    <property type="entry name" value="GPCR_2-like_7TM"/>
</dbReference>
<dbReference type="InterPro" id="IPR001212">
    <property type="entry name" value="Somatomedin_B_dom"/>
</dbReference>
<dbReference type="InterPro" id="IPR036024">
    <property type="entry name" value="Somatomedin_B-like_dom_sf"/>
</dbReference>
<keyword evidence="7" id="KW-0732">Signal</keyword>
<evidence type="ECO:0000256" key="3">
    <source>
        <dbReference type="ARBA" id="ARBA00022989"/>
    </source>
</evidence>
<dbReference type="InterPro" id="IPR000832">
    <property type="entry name" value="GPCR_2_secretin-like"/>
</dbReference>
<evidence type="ECO:0000256" key="2">
    <source>
        <dbReference type="ARBA" id="ARBA00022692"/>
    </source>
</evidence>
<gene>
    <name evidence="10" type="ORF">BRAFLDRAFT_126308</name>
</gene>
<dbReference type="CDD" id="cd15039">
    <property type="entry name" value="7tmB3_Methuselah-like"/>
    <property type="match status" value="1"/>
</dbReference>
<feature type="transmembrane region" description="Helical" evidence="6">
    <location>
        <begin position="567"/>
        <end position="591"/>
    </location>
</feature>
<evidence type="ECO:0000256" key="1">
    <source>
        <dbReference type="ARBA" id="ARBA00004141"/>
    </source>
</evidence>
<dbReference type="Pfam" id="PF00002">
    <property type="entry name" value="7tm_2"/>
    <property type="match status" value="1"/>
</dbReference>
<feature type="transmembrane region" description="Helical" evidence="6">
    <location>
        <begin position="639"/>
        <end position="661"/>
    </location>
</feature>
<dbReference type="InterPro" id="IPR053231">
    <property type="entry name" value="GPCR_LN-TM7"/>
</dbReference>
<reference evidence="10" key="1">
    <citation type="journal article" date="2008" name="Nature">
        <title>The amphioxus genome and the evolution of the chordate karyotype.</title>
        <authorList>
            <consortium name="US DOE Joint Genome Institute (JGI-PGF)"/>
            <person name="Putnam N.H."/>
            <person name="Butts T."/>
            <person name="Ferrier D.E.K."/>
            <person name="Furlong R.F."/>
            <person name="Hellsten U."/>
            <person name="Kawashima T."/>
            <person name="Robinson-Rechavi M."/>
            <person name="Shoguchi E."/>
            <person name="Terry A."/>
            <person name="Yu J.-K."/>
            <person name="Benito-Gutierrez E.L."/>
            <person name="Dubchak I."/>
            <person name="Garcia-Fernandez J."/>
            <person name="Gibson-Brown J.J."/>
            <person name="Grigoriev I.V."/>
            <person name="Horton A.C."/>
            <person name="de Jong P.J."/>
            <person name="Jurka J."/>
            <person name="Kapitonov V.V."/>
            <person name="Kohara Y."/>
            <person name="Kuroki Y."/>
            <person name="Lindquist E."/>
            <person name="Lucas S."/>
            <person name="Osoegawa K."/>
            <person name="Pennacchio L.A."/>
            <person name="Salamov A.A."/>
            <person name="Satou Y."/>
            <person name="Sauka-Spengler T."/>
            <person name="Schmutz J."/>
            <person name="Shin-I T."/>
            <person name="Toyoda A."/>
            <person name="Bronner-Fraser M."/>
            <person name="Fujiyama A."/>
            <person name="Holland L.Z."/>
            <person name="Holland P.W.H."/>
            <person name="Satoh N."/>
            <person name="Rokhsar D.S."/>
        </authorList>
    </citation>
    <scope>NUCLEOTIDE SEQUENCE [LARGE SCALE GENOMIC DNA]</scope>
    <source>
        <strain evidence="10">S238N-H82</strain>
        <tissue evidence="10">Testes</tissue>
    </source>
</reference>
<accession>C3XY90</accession>
<feature type="domain" description="G-protein coupled receptors family 2 profile 2" evidence="8">
    <location>
        <begin position="520"/>
        <end position="663"/>
    </location>
</feature>
<dbReference type="Gene3D" id="4.10.410.20">
    <property type="match status" value="1"/>
</dbReference>
<dbReference type="GO" id="GO:0007166">
    <property type="term" value="P:cell surface receptor signaling pathway"/>
    <property type="evidence" value="ECO:0007669"/>
    <property type="project" value="InterPro"/>
</dbReference>
<keyword evidence="5" id="KW-1015">Disulfide bond</keyword>
<dbReference type="AlphaFoldDB" id="C3XY90"/>
<evidence type="ECO:0000256" key="7">
    <source>
        <dbReference type="SAM" id="SignalP"/>
    </source>
</evidence>
<keyword evidence="4 6" id="KW-0472">Membrane</keyword>
<dbReference type="PROSITE" id="PS50261">
    <property type="entry name" value="G_PROTEIN_RECEP_F2_4"/>
    <property type="match status" value="1"/>
</dbReference>
<dbReference type="EMBL" id="GG666473">
    <property type="protein sequence ID" value="EEN66775.1"/>
    <property type="molecule type" value="Genomic_DNA"/>
</dbReference>
<dbReference type="eggNOG" id="KOG4193">
    <property type="taxonomic scope" value="Eukaryota"/>
</dbReference>
<dbReference type="Gene3D" id="1.20.1070.10">
    <property type="entry name" value="Rhodopsin 7-helix transmembrane proteins"/>
    <property type="match status" value="2"/>
</dbReference>
<dbReference type="PROSITE" id="PS50958">
    <property type="entry name" value="SMB_2"/>
    <property type="match status" value="1"/>
</dbReference>
<evidence type="ECO:0000313" key="10">
    <source>
        <dbReference type="EMBL" id="EEN66775.1"/>
    </source>
</evidence>
<feature type="transmembrane region" description="Helical" evidence="6">
    <location>
        <begin position="611"/>
        <end position="633"/>
    </location>
</feature>
<dbReference type="SUPFAM" id="SSF90188">
    <property type="entry name" value="Somatomedin B domain"/>
    <property type="match status" value="1"/>
</dbReference>
<dbReference type="SMART" id="SM00201">
    <property type="entry name" value="SO"/>
    <property type="match status" value="1"/>
</dbReference>
<evidence type="ECO:0000256" key="6">
    <source>
        <dbReference type="SAM" id="Phobius"/>
    </source>
</evidence>
<evidence type="ECO:0000259" key="9">
    <source>
        <dbReference type="PROSITE" id="PS50958"/>
    </source>
</evidence>
<organism>
    <name type="scientific">Branchiostoma floridae</name>
    <name type="common">Florida lancelet</name>
    <name type="synonym">Amphioxus</name>
    <dbReference type="NCBI Taxonomy" id="7739"/>
    <lineage>
        <taxon>Eukaryota</taxon>
        <taxon>Metazoa</taxon>
        <taxon>Chordata</taxon>
        <taxon>Cephalochordata</taxon>
        <taxon>Leptocardii</taxon>
        <taxon>Amphioxiformes</taxon>
        <taxon>Branchiostomatidae</taxon>
        <taxon>Branchiostoma</taxon>
    </lineage>
</organism>
<sequence>MYLVAVVLPLVLAFPAVKGPRYREEGGLFAKGIVDAQDRTIWIRQPTSEYTRLNDGEQRSCKTAKRSIPEVEDEISNLSYCLPHGTCEGHCGEPDPSNLYYQSYFNCRCDADCELFQDCCPDYSTVCAYHHPEEGSVFCGEGFSYDFWNKMCVSNQNSSHVLQTIHITLTIQIQTYSSLVNEELEHQVIGAVTGLFNISQAGLQSINVNIDSPWQQVNTSASSGERIPPDSPVQNGPVGESFFSMTFSLEIPITDNFMNGNYSYFLDNLYANLEDFDFYIAGVPVNAIDSREDVDVDSFQCRNGTIARVYDFMDFVFMTDQENNTILHVNSTCKSFSEDEFTVYSVSMHASKFGELTTQIAQVLVCVDETSCPIVPLNQSEYQLLPNNSLLYISCAYGDHLVPPSDYCIINGQPHVVFCENSTADSGVDYQPVEAPTAITADRVVTFVAMVVSLTTLAATIVTYLLFSSLRTLPGLTILNLSTSLFLSQVVFLSSVNRENISSDLLCKVRSDHMRKALRYMVYAWGCPLIIVSICAVLEFVDVGPLKDVGFGYGGTVTCWISQLYPLIFAFFVPLAIIIVANAILFIITVISINRTRSVQGKNARQNVKVYVRLSTVMGFTWIFGFLAVVVNARIITEILWFLFIIFNCLQGVFLFIAFVCNTRVLNLYKKRLGLKRKGGQLVRGMSTPPCSPIKKSPTETTLVPSTPPVSINTISEKCMKKSPSQTFLIPPCSFEFEPTPLYPPPQENEEDIVTRL</sequence>
<protein>
    <recommendedName>
        <fullName evidence="11">G-protein coupled receptors family 2 profile 2 domain-containing protein</fullName>
    </recommendedName>
</protein>
<dbReference type="GO" id="GO:0004930">
    <property type="term" value="F:G protein-coupled receptor activity"/>
    <property type="evidence" value="ECO:0007669"/>
    <property type="project" value="InterPro"/>
</dbReference>
<evidence type="ECO:0000256" key="5">
    <source>
        <dbReference type="ARBA" id="ARBA00023157"/>
    </source>
</evidence>
<dbReference type="Pfam" id="PF01033">
    <property type="entry name" value="Somatomedin_B"/>
    <property type="match status" value="1"/>
</dbReference>
<name>C3XY90_BRAFL</name>
<dbReference type="GO" id="GO:0016020">
    <property type="term" value="C:membrane"/>
    <property type="evidence" value="ECO:0007669"/>
    <property type="project" value="UniProtKB-SubCell"/>
</dbReference>
<keyword evidence="3 6" id="KW-1133">Transmembrane helix</keyword>
<feature type="transmembrane region" description="Helical" evidence="6">
    <location>
        <begin position="520"/>
        <end position="541"/>
    </location>
</feature>
<feature type="chain" id="PRO_5002934904" description="G-protein coupled receptors family 2 profile 2 domain-containing protein" evidence="7">
    <location>
        <begin position="20"/>
        <end position="757"/>
    </location>
</feature>
<dbReference type="PANTHER" id="PTHR45902">
    <property type="entry name" value="LATROPHILIN RECEPTOR-LIKE PROTEIN A"/>
    <property type="match status" value="1"/>
</dbReference>
<evidence type="ECO:0000256" key="4">
    <source>
        <dbReference type="ARBA" id="ARBA00023136"/>
    </source>
</evidence>
<keyword evidence="2 6" id="KW-0812">Transmembrane</keyword>
<feature type="domain" description="SMB" evidence="9">
    <location>
        <begin position="83"/>
        <end position="133"/>
    </location>
</feature>
<proteinExistence type="predicted"/>
<dbReference type="InParanoid" id="C3XY90"/>
<evidence type="ECO:0000259" key="8">
    <source>
        <dbReference type="PROSITE" id="PS50261"/>
    </source>
</evidence>
<feature type="transmembrane region" description="Helical" evidence="6">
    <location>
        <begin position="444"/>
        <end position="467"/>
    </location>
</feature>
<feature type="signal peptide" evidence="7">
    <location>
        <begin position="1"/>
        <end position="19"/>
    </location>
</feature>
<dbReference type="PANTHER" id="PTHR45902:SF4">
    <property type="entry name" value="G-PROTEIN COUPLED RECEPTORS FAMILY 2 PROFILE 2 DOMAIN-CONTAINING PROTEIN"/>
    <property type="match status" value="1"/>
</dbReference>